<proteinExistence type="predicted"/>
<name>A0ABV3S9V0_9GAMM</name>
<organism evidence="1 2">
    <name type="scientific">Spiribacter onubensis</name>
    <dbReference type="NCBI Taxonomy" id="3122420"/>
    <lineage>
        <taxon>Bacteria</taxon>
        <taxon>Pseudomonadati</taxon>
        <taxon>Pseudomonadota</taxon>
        <taxon>Gammaproteobacteria</taxon>
        <taxon>Chromatiales</taxon>
        <taxon>Ectothiorhodospiraceae</taxon>
        <taxon>Spiribacter</taxon>
    </lineage>
</organism>
<gene>
    <name evidence="1" type="ORF">V6X64_07840</name>
</gene>
<sequence>MVSLLPGWLGSHLAELDIPDLAGHDPRNLETSRTIYGQSWRDVVEAPLNHGRLLATGYSCRSQVRRLSGRELPHPLQGLLALIRETHA</sequence>
<dbReference type="EMBL" id="JBAKFJ010000001">
    <property type="protein sequence ID" value="MEX0386898.1"/>
    <property type="molecule type" value="Genomic_DNA"/>
</dbReference>
<reference evidence="1 2" key="1">
    <citation type="submission" date="2024-02" db="EMBL/GenBank/DDBJ databases">
        <title>New especies of Spiribacter isolated from saline water.</title>
        <authorList>
            <person name="Leon M.J."/>
            <person name="De La Haba R."/>
            <person name="Sanchez-Porro C."/>
            <person name="Ventosa A."/>
        </authorList>
    </citation>
    <scope>NUCLEOTIDE SEQUENCE [LARGE SCALE GENOMIC DNA]</scope>
    <source>
        <strain evidence="2">ag22IC4-227</strain>
    </source>
</reference>
<keyword evidence="2" id="KW-1185">Reference proteome</keyword>
<accession>A0ABV3S9V0</accession>
<evidence type="ECO:0000313" key="2">
    <source>
        <dbReference type="Proteomes" id="UP001556653"/>
    </source>
</evidence>
<dbReference type="RefSeq" id="WP_367967378.1">
    <property type="nucleotide sequence ID" value="NZ_JBAKFI010000002.1"/>
</dbReference>
<comment type="caution">
    <text evidence="1">The sequence shown here is derived from an EMBL/GenBank/DDBJ whole genome shotgun (WGS) entry which is preliminary data.</text>
</comment>
<protein>
    <submittedName>
        <fullName evidence="1">Uncharacterized protein</fullName>
    </submittedName>
</protein>
<evidence type="ECO:0000313" key="1">
    <source>
        <dbReference type="EMBL" id="MEX0386898.1"/>
    </source>
</evidence>
<dbReference type="Proteomes" id="UP001556653">
    <property type="component" value="Unassembled WGS sequence"/>
</dbReference>